<evidence type="ECO:0000256" key="1">
    <source>
        <dbReference type="PIRSR" id="PIRSR637460-1"/>
    </source>
</evidence>
<dbReference type="InterPro" id="IPR037460">
    <property type="entry name" value="SEST-like"/>
</dbReference>
<evidence type="ECO:0000313" key="5">
    <source>
        <dbReference type="EMBL" id="MBR7834873.1"/>
    </source>
</evidence>
<dbReference type="AlphaFoldDB" id="A0A941EQX9"/>
<reference evidence="5" key="1">
    <citation type="submission" date="2021-04" db="EMBL/GenBank/DDBJ databases">
        <title>Genome based classification of Actinospica acidithermotolerans sp. nov., an actinobacterium isolated from an Indonesian hot spring.</title>
        <authorList>
            <person name="Kusuma A.B."/>
            <person name="Putra K.E."/>
            <person name="Nafisah S."/>
            <person name="Loh J."/>
            <person name="Nouioui I."/>
            <person name="Goodfellow M."/>
        </authorList>
    </citation>
    <scope>NUCLEOTIDE SEQUENCE</scope>
    <source>
        <strain evidence="5">CSCA 57</strain>
    </source>
</reference>
<dbReference type="Gene3D" id="3.40.50.1110">
    <property type="entry name" value="SGNH hydrolase"/>
    <property type="match status" value="1"/>
</dbReference>
<accession>A0A941EQX9</accession>
<dbReference type="Pfam" id="PF13472">
    <property type="entry name" value="Lipase_GDSL_2"/>
    <property type="match status" value="1"/>
</dbReference>
<comment type="caution">
    <text evidence="5">The sequence shown here is derived from an EMBL/GenBank/DDBJ whole genome shotgun (WGS) entry which is preliminary data.</text>
</comment>
<dbReference type="GO" id="GO:0019433">
    <property type="term" value="P:triglyceride catabolic process"/>
    <property type="evidence" value="ECO:0007669"/>
    <property type="project" value="TreeGrafter"/>
</dbReference>
<dbReference type="GO" id="GO:0004806">
    <property type="term" value="F:triacylglycerol lipase activity"/>
    <property type="evidence" value="ECO:0007669"/>
    <property type="project" value="TreeGrafter"/>
</dbReference>
<gene>
    <name evidence="5" type="ORF">KDL01_16490</name>
</gene>
<dbReference type="SUPFAM" id="SSF52266">
    <property type="entry name" value="SGNH hydrolase"/>
    <property type="match status" value="1"/>
</dbReference>
<feature type="active site" evidence="1">
    <location>
        <position position="269"/>
    </location>
</feature>
<proteinExistence type="predicted"/>
<dbReference type="EMBL" id="JAGSOG010000073">
    <property type="protein sequence ID" value="MBR7834873.1"/>
    <property type="molecule type" value="Genomic_DNA"/>
</dbReference>
<feature type="disulfide bond" evidence="2">
    <location>
        <begin position="202"/>
        <end position="250"/>
    </location>
</feature>
<dbReference type="CDD" id="cd01823">
    <property type="entry name" value="SEST_like"/>
    <property type="match status" value="1"/>
</dbReference>
<name>A0A941EQX9_9ACTN</name>
<dbReference type="Proteomes" id="UP000675781">
    <property type="component" value="Unassembled WGS sequence"/>
</dbReference>
<dbReference type="PANTHER" id="PTHR37981">
    <property type="entry name" value="LIPASE 2"/>
    <property type="match status" value="1"/>
</dbReference>
<feature type="domain" description="SGNH hydrolase-type esterase" evidence="4">
    <location>
        <begin position="48"/>
        <end position="275"/>
    </location>
</feature>
<feature type="signal peptide" evidence="3">
    <location>
        <begin position="1"/>
        <end position="28"/>
    </location>
</feature>
<organism evidence="5 6">
    <name type="scientific">Actinospica durhamensis</name>
    <dbReference type="NCBI Taxonomy" id="1508375"/>
    <lineage>
        <taxon>Bacteria</taxon>
        <taxon>Bacillati</taxon>
        <taxon>Actinomycetota</taxon>
        <taxon>Actinomycetes</taxon>
        <taxon>Catenulisporales</taxon>
        <taxon>Actinospicaceae</taxon>
        <taxon>Actinospica</taxon>
    </lineage>
</organism>
<keyword evidence="6" id="KW-1185">Reference proteome</keyword>
<feature type="disulfide bond" evidence="2">
    <location>
        <begin position="70"/>
        <end position="94"/>
    </location>
</feature>
<dbReference type="InterPro" id="IPR036514">
    <property type="entry name" value="SGNH_hydro_sf"/>
</dbReference>
<sequence>MRALKSVSLLMVPLLAFFFAPASSGATAATSPAATGRVVAAGGLSYVAMGSSFAAGPGIEPTEPGSPSSCGRSQQNYANLLAERLGAALTDVSCLGATTANILSTDQNGQPPQLDAAGSATRLVTVTIGGNDIDYFGSLSAYSCQDGGGRDCHSVNVGSIDRTLRALTKRLENVVRAIHVRAPRARVLLVNYFTVLPAHGTCAGVPLSPRHQAFERSLALDLAADTAVAARAAGATLVNLAAASARHDACSAEPWVNVFHPAPGDWPYHPTVAGMAGAARLIEQVLTAGGDGIYGGENKGDGFAALGAANPVSVL</sequence>
<protein>
    <submittedName>
        <fullName evidence="5">SGNH/GDSL hydrolase family protein</fullName>
    </submittedName>
</protein>
<feature type="chain" id="PRO_5037369395" evidence="3">
    <location>
        <begin position="29"/>
        <end position="315"/>
    </location>
</feature>
<keyword evidence="2" id="KW-1015">Disulfide bond</keyword>
<dbReference type="PANTHER" id="PTHR37981:SF1">
    <property type="entry name" value="SGNH HYDROLASE-TYPE ESTERASE DOMAIN-CONTAINING PROTEIN"/>
    <property type="match status" value="1"/>
</dbReference>
<feature type="disulfide bond" evidence="2">
    <location>
        <begin position="144"/>
        <end position="152"/>
    </location>
</feature>
<evidence type="ECO:0000259" key="4">
    <source>
        <dbReference type="Pfam" id="PF13472"/>
    </source>
</evidence>
<evidence type="ECO:0000256" key="3">
    <source>
        <dbReference type="SAM" id="SignalP"/>
    </source>
</evidence>
<dbReference type="RefSeq" id="WP_212529388.1">
    <property type="nucleotide sequence ID" value="NZ_JAGSOG010000073.1"/>
</dbReference>
<evidence type="ECO:0000256" key="2">
    <source>
        <dbReference type="PIRSR" id="PIRSR637460-2"/>
    </source>
</evidence>
<feature type="active site" description="Nucleophile" evidence="1">
    <location>
        <position position="52"/>
    </location>
</feature>
<keyword evidence="3" id="KW-0732">Signal</keyword>
<dbReference type="InterPro" id="IPR013830">
    <property type="entry name" value="SGNH_hydro"/>
</dbReference>
<evidence type="ECO:0000313" key="6">
    <source>
        <dbReference type="Proteomes" id="UP000675781"/>
    </source>
</evidence>
<keyword evidence="5" id="KW-0378">Hydrolase</keyword>